<reference evidence="1" key="1">
    <citation type="submission" date="2020-08" db="EMBL/GenBank/DDBJ databases">
        <title>Genome public.</title>
        <authorList>
            <person name="Liu C."/>
            <person name="Sun Q."/>
        </authorList>
    </citation>
    <scope>NUCLEOTIDE SEQUENCE</scope>
    <source>
        <strain evidence="1">NSJ-31</strain>
    </source>
</reference>
<evidence type="ECO:0000313" key="1">
    <source>
        <dbReference type="EMBL" id="MBC8547238.1"/>
    </source>
</evidence>
<gene>
    <name evidence="1" type="ORF">H8711_09910</name>
</gene>
<name>A0A926DXH3_9FIRM</name>
<dbReference type="Proteomes" id="UP000653127">
    <property type="component" value="Unassembled WGS sequence"/>
</dbReference>
<comment type="caution">
    <text evidence="1">The sequence shown here is derived from an EMBL/GenBank/DDBJ whole genome shotgun (WGS) entry which is preliminary data.</text>
</comment>
<dbReference type="EMBL" id="JACRST010000016">
    <property type="protein sequence ID" value="MBC8547238.1"/>
    <property type="molecule type" value="Genomic_DNA"/>
</dbReference>
<organism evidence="1 2">
    <name type="scientific">Ligaoa zhengdingensis</name>
    <dbReference type="NCBI Taxonomy" id="2763658"/>
    <lineage>
        <taxon>Bacteria</taxon>
        <taxon>Bacillati</taxon>
        <taxon>Bacillota</taxon>
        <taxon>Clostridia</taxon>
        <taxon>Eubacteriales</taxon>
        <taxon>Oscillospiraceae</taxon>
        <taxon>Ligaoa</taxon>
    </lineage>
</organism>
<proteinExistence type="predicted"/>
<dbReference type="RefSeq" id="WP_249283313.1">
    <property type="nucleotide sequence ID" value="NZ_JACRST010000016.1"/>
</dbReference>
<dbReference type="AlphaFoldDB" id="A0A926DXH3"/>
<sequence>MNCIVCGAKLHGKQQIYCSKACRSRAMYAKRRTPGREYCKYCGAKLDSKSAKRVFCGDRCRQNYYYRERHMESRAEAQQETTEPREITPTTVYLVHKYAAEGMPAGVIAQTLNRCMDDVGKALAQPITREQAEAIRECFVQYKPRRAE</sequence>
<protein>
    <submittedName>
        <fullName evidence="1">Uncharacterized protein</fullName>
    </submittedName>
</protein>
<evidence type="ECO:0000313" key="2">
    <source>
        <dbReference type="Proteomes" id="UP000653127"/>
    </source>
</evidence>
<accession>A0A926DXH3</accession>
<keyword evidence="2" id="KW-1185">Reference proteome</keyword>